<reference evidence="4 5" key="1">
    <citation type="submission" date="2018-06" db="EMBL/GenBank/DDBJ databases">
        <authorList>
            <consortium name="Pathogen Informatics"/>
            <person name="Doyle S."/>
        </authorList>
    </citation>
    <scope>NUCLEOTIDE SEQUENCE [LARGE SCALE GENOMIC DNA]</scope>
    <source>
        <strain evidence="4 5">NCTC11087</strain>
    </source>
</reference>
<dbReference type="GO" id="GO:0008270">
    <property type="term" value="F:zinc ion binding"/>
    <property type="evidence" value="ECO:0007669"/>
    <property type="project" value="InterPro"/>
</dbReference>
<dbReference type="InterPro" id="IPR014905">
    <property type="entry name" value="HIRAN"/>
</dbReference>
<gene>
    <name evidence="4" type="ORF">NCTC11087_01776</name>
</gene>
<keyword evidence="5" id="KW-1185">Reference proteome</keyword>
<accession>A0A380LNL6</accession>
<dbReference type="RefSeq" id="WP_022789943.1">
    <property type="nucleotide sequence ID" value="NZ_UHFX01000003.1"/>
</dbReference>
<dbReference type="Proteomes" id="UP000255523">
    <property type="component" value="Unassembled WGS sequence"/>
</dbReference>
<evidence type="ECO:0000313" key="5">
    <source>
        <dbReference type="Proteomes" id="UP000255523"/>
    </source>
</evidence>
<protein>
    <submittedName>
        <fullName evidence="4">HIRAN domain</fullName>
    </submittedName>
</protein>
<name>A0A380LNL6_9FIRM</name>
<organism evidence="4 5">
    <name type="scientific">Faecalicoccus pleomorphus</name>
    <dbReference type="NCBI Taxonomy" id="1323"/>
    <lineage>
        <taxon>Bacteria</taxon>
        <taxon>Bacillati</taxon>
        <taxon>Bacillota</taxon>
        <taxon>Erysipelotrichia</taxon>
        <taxon>Erysipelotrichales</taxon>
        <taxon>Erysipelotrichaceae</taxon>
        <taxon>Faecalicoccus</taxon>
    </lineage>
</organism>
<keyword evidence="1" id="KW-0479">Metal-binding</keyword>
<evidence type="ECO:0000256" key="1">
    <source>
        <dbReference type="ARBA" id="ARBA00022723"/>
    </source>
</evidence>
<dbReference type="AlphaFoldDB" id="A0A380LNL6"/>
<evidence type="ECO:0000313" key="4">
    <source>
        <dbReference type="EMBL" id="SUO04847.1"/>
    </source>
</evidence>
<evidence type="ECO:0000256" key="2">
    <source>
        <dbReference type="ARBA" id="ARBA00022801"/>
    </source>
</evidence>
<dbReference type="Gene3D" id="3.30.70.2330">
    <property type="match status" value="1"/>
</dbReference>
<dbReference type="GO" id="GO:0003676">
    <property type="term" value="F:nucleic acid binding"/>
    <property type="evidence" value="ECO:0007669"/>
    <property type="project" value="InterPro"/>
</dbReference>
<sequence length="132" mass="15021">MSNELIQNHSIELVETLNQNGGVDKLLKPLIREIHLFDTYIAGTTHLEDPSILLQLNPQESLKLVREQNKFDPNAIVILDSSNKKLGYIPEKDNIVFSRLMDAGKALSAKIKSIQKKKSFMDIRISIYLVDF</sequence>
<feature type="domain" description="HIRAN" evidence="3">
    <location>
        <begin position="34"/>
        <end position="131"/>
    </location>
</feature>
<keyword evidence="2" id="KW-0378">Hydrolase</keyword>
<evidence type="ECO:0000259" key="3">
    <source>
        <dbReference type="SMART" id="SM00910"/>
    </source>
</evidence>
<dbReference type="EMBL" id="UHFX01000003">
    <property type="protein sequence ID" value="SUO04847.1"/>
    <property type="molecule type" value="Genomic_DNA"/>
</dbReference>
<dbReference type="OrthoDB" id="1650885at2"/>
<proteinExistence type="predicted"/>
<dbReference type="SMART" id="SM00910">
    <property type="entry name" value="HIRAN"/>
    <property type="match status" value="1"/>
</dbReference>
<dbReference type="GeneID" id="77462717"/>
<dbReference type="GO" id="GO:0016818">
    <property type="term" value="F:hydrolase activity, acting on acid anhydrides, in phosphorus-containing anhydrides"/>
    <property type="evidence" value="ECO:0007669"/>
    <property type="project" value="InterPro"/>
</dbReference>
<dbReference type="Pfam" id="PF08797">
    <property type="entry name" value="HIRAN"/>
    <property type="match status" value="1"/>
</dbReference>